<reference evidence="2 3" key="1">
    <citation type="journal article" date="2015" name="Stand. Genomic Sci.">
        <title>Genomic Encyclopedia of Bacterial and Archaeal Type Strains, Phase III: the genomes of soil and plant-associated and newly described type strains.</title>
        <authorList>
            <person name="Whitman W.B."/>
            <person name="Woyke T."/>
            <person name="Klenk H.P."/>
            <person name="Zhou Y."/>
            <person name="Lilburn T.G."/>
            <person name="Beck B.J."/>
            <person name="De Vos P."/>
            <person name="Vandamme P."/>
            <person name="Eisen J.A."/>
            <person name="Garrity G."/>
            <person name="Hugenholtz P."/>
            <person name="Kyrpides N.C."/>
        </authorList>
    </citation>
    <scope>NUCLEOTIDE SEQUENCE [LARGE SCALE GENOMIC DNA]</scope>
    <source>
        <strain evidence="2 3">CGMCC 1.7270</strain>
    </source>
</reference>
<evidence type="ECO:0000313" key="3">
    <source>
        <dbReference type="Proteomes" id="UP000319848"/>
    </source>
</evidence>
<organism evidence="2 3">
    <name type="scientific">Flavobacterium cauense R2A-7</name>
    <dbReference type="NCBI Taxonomy" id="1341154"/>
    <lineage>
        <taxon>Bacteria</taxon>
        <taxon>Pseudomonadati</taxon>
        <taxon>Bacteroidota</taxon>
        <taxon>Flavobacteriia</taxon>
        <taxon>Flavobacteriales</taxon>
        <taxon>Flavobacteriaceae</taxon>
        <taxon>Flavobacterium</taxon>
    </lineage>
</organism>
<sequence>MKKSIIYLGIAVILFSNVISALNCQQSFNNENLSLTQNIQSIENTDATIGKNSTGGGGDTSSVISDEIVVNPYQKTMEEIIAENNQIIESDLPNEVTETTSEEDEQIRLSIISVQGPVYTEKTTEEIIMEDRQIIESPVFNEIPLYAIKKSSKS</sequence>
<dbReference type="EMBL" id="VLKQ01000008">
    <property type="protein sequence ID" value="TWI11862.1"/>
    <property type="molecule type" value="Genomic_DNA"/>
</dbReference>
<name>V6RVW5_9FLAO</name>
<evidence type="ECO:0000313" key="2">
    <source>
        <dbReference type="EMBL" id="TWI11862.1"/>
    </source>
</evidence>
<evidence type="ECO:0000256" key="1">
    <source>
        <dbReference type="SAM" id="SignalP"/>
    </source>
</evidence>
<dbReference type="RefSeq" id="WP_023572000.1">
    <property type="nucleotide sequence ID" value="NZ_AVBI01000024.1"/>
</dbReference>
<dbReference type="Proteomes" id="UP000319848">
    <property type="component" value="Unassembled WGS sequence"/>
</dbReference>
<feature type="signal peptide" evidence="1">
    <location>
        <begin position="1"/>
        <end position="21"/>
    </location>
</feature>
<accession>V6RVW5</accession>
<keyword evidence="3" id="KW-1185">Reference proteome</keyword>
<keyword evidence="1" id="KW-0732">Signal</keyword>
<comment type="caution">
    <text evidence="2">The sequence shown here is derived from an EMBL/GenBank/DDBJ whole genome shotgun (WGS) entry which is preliminary data.</text>
</comment>
<dbReference type="AlphaFoldDB" id="V6RVW5"/>
<proteinExistence type="predicted"/>
<dbReference type="STRING" id="1341154.FCR2A7T_29260"/>
<feature type="chain" id="PRO_5030178569" evidence="1">
    <location>
        <begin position="22"/>
        <end position="154"/>
    </location>
</feature>
<gene>
    <name evidence="2" type="ORF">IP98_02033</name>
</gene>
<protein>
    <submittedName>
        <fullName evidence="2">Uncharacterized protein</fullName>
    </submittedName>
</protein>
<dbReference type="OrthoDB" id="1359741at2"/>